<evidence type="ECO:0000256" key="1">
    <source>
        <dbReference type="ARBA" id="ARBA00004370"/>
    </source>
</evidence>
<evidence type="ECO:0000256" key="8">
    <source>
        <dbReference type="ARBA" id="ARBA00023004"/>
    </source>
</evidence>
<keyword evidence="9" id="KW-0503">Monooxygenase</keyword>
<organism evidence="11 12">
    <name type="scientific">Artemisia annua</name>
    <name type="common">Sweet wormwood</name>
    <dbReference type="NCBI Taxonomy" id="35608"/>
    <lineage>
        <taxon>Eukaryota</taxon>
        <taxon>Viridiplantae</taxon>
        <taxon>Streptophyta</taxon>
        <taxon>Embryophyta</taxon>
        <taxon>Tracheophyta</taxon>
        <taxon>Spermatophyta</taxon>
        <taxon>Magnoliopsida</taxon>
        <taxon>eudicotyledons</taxon>
        <taxon>Gunneridae</taxon>
        <taxon>Pentapetalae</taxon>
        <taxon>asterids</taxon>
        <taxon>campanulids</taxon>
        <taxon>Asterales</taxon>
        <taxon>Asteraceae</taxon>
        <taxon>Asteroideae</taxon>
        <taxon>Anthemideae</taxon>
        <taxon>Artemisiinae</taxon>
        <taxon>Artemisia</taxon>
    </lineage>
</organism>
<dbReference type="EMBL" id="PKPP01006010">
    <property type="protein sequence ID" value="PWA58029.1"/>
    <property type="molecule type" value="Genomic_DNA"/>
</dbReference>
<comment type="similarity">
    <text evidence="2">Belongs to the cytochrome P450 family.</text>
</comment>
<dbReference type="GO" id="GO:0005506">
    <property type="term" value="F:iron ion binding"/>
    <property type="evidence" value="ECO:0007669"/>
    <property type="project" value="InterPro"/>
</dbReference>
<proteinExistence type="inferred from homology"/>
<evidence type="ECO:0000256" key="7">
    <source>
        <dbReference type="ARBA" id="ARBA00023002"/>
    </source>
</evidence>
<evidence type="ECO:0000256" key="3">
    <source>
        <dbReference type="ARBA" id="ARBA00022617"/>
    </source>
</evidence>
<evidence type="ECO:0000256" key="4">
    <source>
        <dbReference type="ARBA" id="ARBA00022692"/>
    </source>
</evidence>
<keyword evidence="3" id="KW-0349">Heme</keyword>
<accession>A0A2U1M9V4</accession>
<dbReference type="Pfam" id="PF00067">
    <property type="entry name" value="p450"/>
    <property type="match status" value="2"/>
</dbReference>
<name>A0A2U1M9V4_ARTAN</name>
<comment type="subcellular location">
    <subcellularLocation>
        <location evidence="1">Membrane</location>
    </subcellularLocation>
</comment>
<dbReference type="GO" id="GO:0020037">
    <property type="term" value="F:heme binding"/>
    <property type="evidence" value="ECO:0007669"/>
    <property type="project" value="InterPro"/>
</dbReference>
<dbReference type="GO" id="GO:0016705">
    <property type="term" value="F:oxidoreductase activity, acting on paired donors, with incorporation or reduction of molecular oxygen"/>
    <property type="evidence" value="ECO:0007669"/>
    <property type="project" value="InterPro"/>
</dbReference>
<evidence type="ECO:0000313" key="11">
    <source>
        <dbReference type="EMBL" id="PWA58029.1"/>
    </source>
</evidence>
<sequence length="521" mass="59766">MELEIPFFLFLFIVALFFWFTKLKKTNNNLPPQPWKLPFIGHLHHLIGALPHRALGNLAQKLGPIFYLQLGEVSAVVISSPVLAKQVLKTHDLVFADRPKILSAEIVGYNYKDIVFAPYGEYWRQMRKICILELLSAKKVRSFHSLRKTNNNLPPQPWKLPFIGHLHHLVGALPHRALGNLAQKLGPIFYLQLGEVSAVVISSPVLAKQVLKTHDLVFADRPKILSAEIVGYNYKDIVFAPYGEYWRQMRKICILELLSAKKVRSFHSVREEESWKLIEDIRVHESKPINLTHKIFTMMNVIATRVAVGSRFKDQRTLLALIEEIIVLSGGFDVSDLFPSFKLIHLVTGMRKKLTTIHDKIDKMFDSIILDHQEQRRPDGQNDHNEDLLDVLLRLKDEGAFQFPLTLDHIKAVLVLIWVSSASNSICRISMASTPYLTASLCKEILDLRLSRGCYKLTYNLPPDVWVRTDRDWHYAVKFSEVRGYFVHLDLEICPSGTAIFHADKDAFSDDEDVSDEEMMI</sequence>
<gene>
    <name evidence="11" type="ORF">CTI12_AA403100</name>
</gene>
<keyword evidence="6" id="KW-1133">Transmembrane helix</keyword>
<dbReference type="InterPro" id="IPR036396">
    <property type="entry name" value="Cyt_P450_sf"/>
</dbReference>
<reference evidence="11 12" key="1">
    <citation type="journal article" date="2018" name="Mol. Plant">
        <title>The genome of Artemisia annua provides insight into the evolution of Asteraceae family and artemisinin biosynthesis.</title>
        <authorList>
            <person name="Shen Q."/>
            <person name="Zhang L."/>
            <person name="Liao Z."/>
            <person name="Wang S."/>
            <person name="Yan T."/>
            <person name="Shi P."/>
            <person name="Liu M."/>
            <person name="Fu X."/>
            <person name="Pan Q."/>
            <person name="Wang Y."/>
            <person name="Lv Z."/>
            <person name="Lu X."/>
            <person name="Zhang F."/>
            <person name="Jiang W."/>
            <person name="Ma Y."/>
            <person name="Chen M."/>
            <person name="Hao X."/>
            <person name="Li L."/>
            <person name="Tang Y."/>
            <person name="Lv G."/>
            <person name="Zhou Y."/>
            <person name="Sun X."/>
            <person name="Brodelius P.E."/>
            <person name="Rose J.K.C."/>
            <person name="Tang K."/>
        </authorList>
    </citation>
    <scope>NUCLEOTIDE SEQUENCE [LARGE SCALE GENOMIC DNA]</scope>
    <source>
        <strain evidence="12">cv. Huhao1</strain>
        <tissue evidence="11">Leaf</tissue>
    </source>
</reference>
<dbReference type="PANTHER" id="PTHR47955:SF9">
    <property type="entry name" value="PREMNASPIRODIENE OXYGENASE-LIKE"/>
    <property type="match status" value="1"/>
</dbReference>
<comment type="caution">
    <text evidence="11">The sequence shown here is derived from an EMBL/GenBank/DDBJ whole genome shotgun (WGS) entry which is preliminary data.</text>
</comment>
<dbReference type="GO" id="GO:0016020">
    <property type="term" value="C:membrane"/>
    <property type="evidence" value="ECO:0007669"/>
    <property type="project" value="UniProtKB-SubCell"/>
</dbReference>
<dbReference type="SUPFAM" id="SSF48264">
    <property type="entry name" value="Cytochrome P450"/>
    <property type="match status" value="2"/>
</dbReference>
<dbReference type="OrthoDB" id="2789670at2759"/>
<evidence type="ECO:0000313" key="12">
    <source>
        <dbReference type="Proteomes" id="UP000245207"/>
    </source>
</evidence>
<dbReference type="InterPro" id="IPR001128">
    <property type="entry name" value="Cyt_P450"/>
</dbReference>
<dbReference type="Gene3D" id="1.10.630.10">
    <property type="entry name" value="Cytochrome P450"/>
    <property type="match status" value="2"/>
</dbReference>
<dbReference type="Proteomes" id="UP000245207">
    <property type="component" value="Unassembled WGS sequence"/>
</dbReference>
<dbReference type="GO" id="GO:0051762">
    <property type="term" value="P:sesquiterpene biosynthetic process"/>
    <property type="evidence" value="ECO:0007669"/>
    <property type="project" value="UniProtKB-ARBA"/>
</dbReference>
<evidence type="ECO:0000256" key="10">
    <source>
        <dbReference type="ARBA" id="ARBA00023136"/>
    </source>
</evidence>
<keyword evidence="8" id="KW-0408">Iron</keyword>
<dbReference type="AlphaFoldDB" id="A0A2U1M9V4"/>
<keyword evidence="10" id="KW-0472">Membrane</keyword>
<keyword evidence="5" id="KW-0479">Metal-binding</keyword>
<keyword evidence="7" id="KW-0560">Oxidoreductase</keyword>
<evidence type="ECO:0000256" key="5">
    <source>
        <dbReference type="ARBA" id="ARBA00022723"/>
    </source>
</evidence>
<dbReference type="STRING" id="35608.A0A2U1M9V4"/>
<evidence type="ECO:0000256" key="2">
    <source>
        <dbReference type="ARBA" id="ARBA00010617"/>
    </source>
</evidence>
<evidence type="ECO:0000256" key="9">
    <source>
        <dbReference type="ARBA" id="ARBA00023033"/>
    </source>
</evidence>
<dbReference type="PANTHER" id="PTHR47955">
    <property type="entry name" value="CYTOCHROME P450 FAMILY 71 PROTEIN"/>
    <property type="match status" value="1"/>
</dbReference>
<dbReference type="GO" id="GO:0004497">
    <property type="term" value="F:monooxygenase activity"/>
    <property type="evidence" value="ECO:0007669"/>
    <property type="project" value="UniProtKB-KW"/>
</dbReference>
<dbReference type="InterPro" id="IPR002401">
    <property type="entry name" value="Cyt_P450_E_grp-I"/>
</dbReference>
<dbReference type="PRINTS" id="PR00463">
    <property type="entry name" value="EP450I"/>
</dbReference>
<keyword evidence="12" id="KW-1185">Reference proteome</keyword>
<keyword evidence="4" id="KW-0812">Transmembrane</keyword>
<protein>
    <submittedName>
        <fullName evidence="11">Cytochrome P450</fullName>
    </submittedName>
</protein>
<evidence type="ECO:0000256" key="6">
    <source>
        <dbReference type="ARBA" id="ARBA00022989"/>
    </source>
</evidence>